<gene>
    <name evidence="3" type="ORF">CVM52_14450</name>
</gene>
<dbReference type="GO" id="GO:0016788">
    <property type="term" value="F:hydrolase activity, acting on ester bonds"/>
    <property type="evidence" value="ECO:0007669"/>
    <property type="project" value="UniProtKB-ARBA"/>
</dbReference>
<dbReference type="NCBIfam" id="NF012211">
    <property type="entry name" value="tand_rpt_95"/>
    <property type="match status" value="7"/>
</dbReference>
<dbReference type="Gene3D" id="2.60.120.260">
    <property type="entry name" value="Galactose-binding domain-like"/>
    <property type="match status" value="5"/>
</dbReference>
<accession>A0A2M8IZK7</accession>
<dbReference type="NCBIfam" id="TIGR01965">
    <property type="entry name" value="VCBS_repeat"/>
    <property type="match status" value="1"/>
</dbReference>
<reference evidence="3 4" key="1">
    <citation type="journal article" date="2018" name="Int. J. Syst. Evol. Microbiol.">
        <title>Pseudooceanicola lipolyticus sp. nov., a marine alphaproteobacterium, reclassification of Oceanicola flagellatus as Pseudooceanicola flagellatus comb. nov. and emended description of the genus Pseudooceanicola.</title>
        <authorList>
            <person name="Huang M.-M."/>
            <person name="Guo L.-L."/>
            <person name="Wu Y.-H."/>
            <person name="Lai Q.-L."/>
            <person name="Shao Z.-Z."/>
            <person name="Wang C.-S."/>
            <person name="Wu M."/>
            <person name="Xu X.-W."/>
        </authorList>
    </citation>
    <scope>NUCLEOTIDE SEQUENCE [LARGE SCALE GENOMIC DNA]</scope>
    <source>
        <strain evidence="3 4">157</strain>
    </source>
</reference>
<feature type="domain" description="Cadherin-like" evidence="2">
    <location>
        <begin position="1538"/>
        <end position="1631"/>
    </location>
</feature>
<evidence type="ECO:0000256" key="1">
    <source>
        <dbReference type="SAM" id="MobiDB-lite"/>
    </source>
</evidence>
<evidence type="ECO:0000313" key="4">
    <source>
        <dbReference type="Proteomes" id="UP000231553"/>
    </source>
</evidence>
<proteinExistence type="predicted"/>
<dbReference type="Pfam" id="PF17892">
    <property type="entry name" value="Cadherin_5"/>
    <property type="match status" value="6"/>
</dbReference>
<dbReference type="Proteomes" id="UP000231553">
    <property type="component" value="Unassembled WGS sequence"/>
</dbReference>
<dbReference type="SUPFAM" id="SSF52266">
    <property type="entry name" value="SGNH hydrolase"/>
    <property type="match status" value="1"/>
</dbReference>
<evidence type="ECO:0000313" key="3">
    <source>
        <dbReference type="EMBL" id="PJE35955.1"/>
    </source>
</evidence>
<feature type="domain" description="Cadherin-like" evidence="2">
    <location>
        <begin position="1304"/>
        <end position="1397"/>
    </location>
</feature>
<dbReference type="EMBL" id="PGTB01000063">
    <property type="protein sequence ID" value="PJE35955.1"/>
    <property type="molecule type" value="Genomic_DNA"/>
</dbReference>
<sequence>MMADLENEVNSAGEIGLGVTEAETLTLAGDYAVESSANPAISGGAMIKSTGTGTAAGTFTGPAGTYWLDVSWINENDGVAQFAALVNGVEVGAWAGAGGDTSGEVEVERIAVTLETGDTITLRGIKNLGEPARIDFITVSDQSGNTDPSADDDEFATDMGTPLTIAAPGILDNDSDLDGDTLNVSQIVTDVSHGTLAWNADGSFTYTPNGGFSGEDSFTYEVSDGNGGTAEATVTITVEDPNAIEGALIDVGVTEAESLDLGGAYAVETSTKPEISGGAMIKSTGTGTATGTFVGAAGTYWLDVTWFNENDGAAQFTVLVNGVEVQSWTGTGGTSSGEATIERIGVNLDYGDEITLRGVKNLGEPARIDFFTISATSGNTDPNADDDDFTTGVGTPLIVAAPGILDNDSDLDGDTLNVSQIVTDVANGTLAWNADGSFTYTPNGGFSGEDSFTYEVSDGNGGTAEATVTITVEEPGAIDGALIDVGVTEAESLDLGGAYAVETSTKPEISGGAMIKSTGTGTATGTFVGAAGTYWLDVTWFNENDGAAQFTVLVNGVEVQSWIGTGGTSSGEATIERIGVNLDYGDEITLRGVKNLGEPARIDFFTISATSGNTDPNADDDDYVTDMGTPLTITAPGILDNDSDLDGDTLNVSQIVTDVANGTLAWNADGSFTYTPNGGFSGEDSFTYEVSDGNGGTAEATVTITVEDPYAVDGALIDFGATEAESLDLGGAYAVETSSDPDVSGGAMIKSTGTGTATGTFVGAAGSYSLNVTWFNENDGEAQFSVLINGTQVAFWTGAGGETSGEAVVQRIPVTLAYGDTITLQGVRDGGEPARIDLVTITEPNVAPVAEDGSSSGAEDTVINGTVTASDSDGDPLTFAKATDPSNGSVVVNSDGSYSYTPDVDFSGSDSFTYEVSDGRGGTDTGTVSITVDPTAFGEISLGLTEAEDLLLSGGYGYEAITHRDVPSGAGIRAIGTGEAEGVFVSASGTYWLDVAWLNEHDGASTFTVLINDVEVSSWTGTGGDPSVDREVQRIAVTLGTNDVITLRGVQGNGENARIDSILITDQSQNTAPIARADSYTAYENTTLNLTVPTLLANDEDLDGDSISVSQVVSDVSNGTLSVNPDGTFTYTPDAEFLGEDSFTYEVSDGNGGTAQAVATITVQEQTPPDGALIDVGVTEAETLDLSGGYAVETLTHADVPSGQGIMAVGSGSATGSFVGASGAYWLDVAWMNEHDGASSFTVLVNGVQQATWTGTGGAPSVDREIQRIPVTLNYGDVITIQGVQQNGENARVDLITLTSQSENTAPVARADSYSMVENTVLSITLPGVLANDEDLDGDGITVSQVITDVAHGTLTLNADGSFSYTPDADYVGDDSFTYEISDGNGGTTEAVVTLAVQEQTLPEGALIDVGVTEAETLDLSGGYATEVIAHADVPSNAAIKSIGTGQATGSFIGSAGSYWIDVAWLNESDGASQYTLFVNGVEQSSWTGTGGAPSVDREIQRVGVDLSYGDVITIRGVQESGENARVDTIIVTGQADNSNPYARADFYTATQGIPKNVAADGVLENDEDLDGDTITVSQVLTDVQHGTLTLNADGSFTYTADSEFLGDDTFTYEVVDGNGGTATATATITVGELNAPIGLGETEAEALELSGGYIVESTPHADVPSGFVIGTTTSGNATGTFTGPSGLYWLDATWMNEHDGAASFSVLINGETVASWIGTGGEAAITMETHRIGVELQTGDSIVLNGIRSTGENARFDKIAIAERTPVYSGLDAADFDNFAFAGQSNAERHFLRDGGDFSEGPMGFVAFEAEVEGLTGGMTTAINVAVGGSGSNEVARDDLFWWDLGNDQPGQVLLDAVADIQAAMETGEDLDGIIWSQGETDAFAIDVGGADETATIDRLVTATTAVFNHFWSVFGADVPIFIQELGDITIYDSMPGLRDAQAQLATDLDNVYIGALTTTYALYDDLHFSVDGYNDIAVDLATTAVDTIMSDTLFT</sequence>
<feature type="compositionally biased region" description="Polar residues" evidence="1">
    <location>
        <begin position="853"/>
        <end position="871"/>
    </location>
</feature>
<feature type="domain" description="Cadherin-like" evidence="2">
    <location>
        <begin position="1070"/>
        <end position="1164"/>
    </location>
</feature>
<organism evidence="3 4">
    <name type="scientific">Pseudooceanicola lipolyticus</name>
    <dbReference type="NCBI Taxonomy" id="2029104"/>
    <lineage>
        <taxon>Bacteria</taxon>
        <taxon>Pseudomonadati</taxon>
        <taxon>Pseudomonadota</taxon>
        <taxon>Alphaproteobacteria</taxon>
        <taxon>Rhodobacterales</taxon>
        <taxon>Paracoccaceae</taxon>
        <taxon>Pseudooceanicola</taxon>
    </lineage>
</organism>
<dbReference type="GO" id="GO:0005509">
    <property type="term" value="F:calcium ion binding"/>
    <property type="evidence" value="ECO:0007669"/>
    <property type="project" value="InterPro"/>
</dbReference>
<keyword evidence="4" id="KW-1185">Reference proteome</keyword>
<dbReference type="GO" id="GO:0016020">
    <property type="term" value="C:membrane"/>
    <property type="evidence" value="ECO:0007669"/>
    <property type="project" value="InterPro"/>
</dbReference>
<feature type="domain" description="Cadherin-like" evidence="2">
    <location>
        <begin position="613"/>
        <end position="707"/>
    </location>
</feature>
<feature type="domain" description="Cadherin-like" evidence="2">
    <location>
        <begin position="145"/>
        <end position="239"/>
    </location>
</feature>
<dbReference type="Pfam" id="PF17963">
    <property type="entry name" value="Big_9"/>
    <property type="match status" value="1"/>
</dbReference>
<dbReference type="Gene3D" id="3.40.50.1110">
    <property type="entry name" value="SGNH hydrolase"/>
    <property type="match status" value="1"/>
</dbReference>
<dbReference type="Gene3D" id="2.60.40.2810">
    <property type="match status" value="4"/>
</dbReference>
<dbReference type="Gene3D" id="2.60.40.3440">
    <property type="match status" value="3"/>
</dbReference>
<comment type="caution">
    <text evidence="3">The sequence shown here is derived from an EMBL/GenBank/DDBJ whole genome shotgun (WGS) entry which is preliminary data.</text>
</comment>
<dbReference type="SUPFAM" id="SSF49313">
    <property type="entry name" value="Cadherin-like"/>
    <property type="match status" value="1"/>
</dbReference>
<dbReference type="OrthoDB" id="9773411at2"/>
<feature type="region of interest" description="Disordered" evidence="1">
    <location>
        <begin position="848"/>
        <end position="894"/>
    </location>
</feature>
<feature type="domain" description="Cadherin-like" evidence="2">
    <location>
        <begin position="379"/>
        <end position="473"/>
    </location>
</feature>
<dbReference type="InterPro" id="IPR010221">
    <property type="entry name" value="VCBS_dom"/>
</dbReference>
<name>A0A2M8IZK7_9RHOB</name>
<protein>
    <recommendedName>
        <fullName evidence="2">Cadherin-like domain-containing protein</fullName>
    </recommendedName>
</protein>
<evidence type="ECO:0000259" key="2">
    <source>
        <dbReference type="Pfam" id="PF17892"/>
    </source>
</evidence>
<dbReference type="InterPro" id="IPR015919">
    <property type="entry name" value="Cadherin-like_sf"/>
</dbReference>
<dbReference type="InterPro" id="IPR041690">
    <property type="entry name" value="Cadherin_5"/>
</dbReference>
<dbReference type="InterPro" id="IPR036514">
    <property type="entry name" value="SGNH_hydro_sf"/>
</dbReference>